<evidence type="ECO:0000313" key="2">
    <source>
        <dbReference type="EMBL" id="KAK8950917.1"/>
    </source>
</evidence>
<dbReference type="PANTHER" id="PTHR11439">
    <property type="entry name" value="GAG-POL-RELATED RETROTRANSPOSON"/>
    <property type="match status" value="1"/>
</dbReference>
<accession>A0AAP0BU03</accession>
<dbReference type="AlphaFoldDB" id="A0AAP0BU03"/>
<evidence type="ECO:0008006" key="4">
    <source>
        <dbReference type="Google" id="ProtNLM"/>
    </source>
</evidence>
<keyword evidence="1" id="KW-1133">Transmembrane helix</keyword>
<gene>
    <name evidence="2" type="ORF">KSP39_PZI003025</name>
</gene>
<sequence>MKRQLSKQFEMKELGEARKILGMEIYRNKKAGKVWSTQRAYIEKVLKRFEIDDTTKAVTLPLAAHFQLSADLYPKDDQERKRMKLVLYANAVGNLMYLMVCTRTDIAQAVGVVSRFMHDPDQGHWQTIKWILRYLKGTVDVGLVYGRQQSSVGLCMGYTDSDYASDIDRCRSTTKYLFTLTEGPVSWMSTLQSIVVLSTTEAEYMAVTKAMKTVIWMQGLLDALGVEHKTLTVFCDSTILFEKGEVLLKKIDTKENPADMLTNVLSVQKFTYCKGLVNVQAQR</sequence>
<dbReference type="CDD" id="cd09272">
    <property type="entry name" value="RNase_HI_RT_Ty1"/>
    <property type="match status" value="1"/>
</dbReference>
<dbReference type="EMBL" id="JBBWWQ010000003">
    <property type="protein sequence ID" value="KAK8950917.1"/>
    <property type="molecule type" value="Genomic_DNA"/>
</dbReference>
<name>A0AAP0BU03_9ASPA</name>
<protein>
    <recommendedName>
        <fullName evidence="4">Reverse transcriptase Ty1/copia-type domain-containing protein</fullName>
    </recommendedName>
</protein>
<comment type="caution">
    <text evidence="2">The sequence shown here is derived from an EMBL/GenBank/DDBJ whole genome shotgun (WGS) entry which is preliminary data.</text>
</comment>
<reference evidence="2 3" key="1">
    <citation type="journal article" date="2022" name="Nat. Plants">
        <title>Genomes of leafy and leafless Platanthera orchids illuminate the evolution of mycoheterotrophy.</title>
        <authorList>
            <person name="Li M.H."/>
            <person name="Liu K.W."/>
            <person name="Li Z."/>
            <person name="Lu H.C."/>
            <person name="Ye Q.L."/>
            <person name="Zhang D."/>
            <person name="Wang J.Y."/>
            <person name="Li Y.F."/>
            <person name="Zhong Z.M."/>
            <person name="Liu X."/>
            <person name="Yu X."/>
            <person name="Liu D.K."/>
            <person name="Tu X.D."/>
            <person name="Liu B."/>
            <person name="Hao Y."/>
            <person name="Liao X.Y."/>
            <person name="Jiang Y.T."/>
            <person name="Sun W.H."/>
            <person name="Chen J."/>
            <person name="Chen Y.Q."/>
            <person name="Ai Y."/>
            <person name="Zhai J.W."/>
            <person name="Wu S.S."/>
            <person name="Zhou Z."/>
            <person name="Hsiao Y.Y."/>
            <person name="Wu W.L."/>
            <person name="Chen Y.Y."/>
            <person name="Lin Y.F."/>
            <person name="Hsu J.L."/>
            <person name="Li C.Y."/>
            <person name="Wang Z.W."/>
            <person name="Zhao X."/>
            <person name="Zhong W.Y."/>
            <person name="Ma X.K."/>
            <person name="Ma L."/>
            <person name="Huang J."/>
            <person name="Chen G.Z."/>
            <person name="Huang M.Z."/>
            <person name="Huang L."/>
            <person name="Peng D.H."/>
            <person name="Luo Y.B."/>
            <person name="Zou S.Q."/>
            <person name="Chen S.P."/>
            <person name="Lan S."/>
            <person name="Tsai W.C."/>
            <person name="Van de Peer Y."/>
            <person name="Liu Z.J."/>
        </authorList>
    </citation>
    <scope>NUCLEOTIDE SEQUENCE [LARGE SCALE GENOMIC DNA]</scope>
    <source>
        <strain evidence="2">Lor287</strain>
    </source>
</reference>
<organism evidence="2 3">
    <name type="scientific">Platanthera zijinensis</name>
    <dbReference type="NCBI Taxonomy" id="2320716"/>
    <lineage>
        <taxon>Eukaryota</taxon>
        <taxon>Viridiplantae</taxon>
        <taxon>Streptophyta</taxon>
        <taxon>Embryophyta</taxon>
        <taxon>Tracheophyta</taxon>
        <taxon>Spermatophyta</taxon>
        <taxon>Magnoliopsida</taxon>
        <taxon>Liliopsida</taxon>
        <taxon>Asparagales</taxon>
        <taxon>Orchidaceae</taxon>
        <taxon>Orchidoideae</taxon>
        <taxon>Orchideae</taxon>
        <taxon>Orchidinae</taxon>
        <taxon>Platanthera</taxon>
    </lineage>
</organism>
<evidence type="ECO:0000256" key="1">
    <source>
        <dbReference type="SAM" id="Phobius"/>
    </source>
</evidence>
<dbReference type="PANTHER" id="PTHR11439:SF491">
    <property type="entry name" value="INTEGRASE CATALYTIC DOMAIN-CONTAINING PROTEIN"/>
    <property type="match status" value="1"/>
</dbReference>
<proteinExistence type="predicted"/>
<keyword evidence="3" id="KW-1185">Reference proteome</keyword>
<dbReference type="Proteomes" id="UP001418222">
    <property type="component" value="Unassembled WGS sequence"/>
</dbReference>
<feature type="transmembrane region" description="Helical" evidence="1">
    <location>
        <begin position="85"/>
        <end position="100"/>
    </location>
</feature>
<keyword evidence="1" id="KW-0812">Transmembrane</keyword>
<keyword evidence="1" id="KW-0472">Membrane</keyword>
<evidence type="ECO:0000313" key="3">
    <source>
        <dbReference type="Proteomes" id="UP001418222"/>
    </source>
</evidence>